<dbReference type="EMBL" id="KN831969">
    <property type="protein sequence ID" value="KIO04800.1"/>
    <property type="molecule type" value="Genomic_DNA"/>
</dbReference>
<protein>
    <submittedName>
        <fullName evidence="2">Uncharacterized protein</fullName>
    </submittedName>
</protein>
<dbReference type="AlphaFoldDB" id="A0A0C3NVA2"/>
<dbReference type="Proteomes" id="UP000054217">
    <property type="component" value="Unassembled WGS sequence"/>
</dbReference>
<dbReference type="HOGENOM" id="CLU_2905100_0_0_1"/>
<reference evidence="3" key="2">
    <citation type="submission" date="2015-01" db="EMBL/GenBank/DDBJ databases">
        <title>Evolutionary Origins and Diversification of the Mycorrhizal Mutualists.</title>
        <authorList>
            <consortium name="DOE Joint Genome Institute"/>
            <consortium name="Mycorrhizal Genomics Consortium"/>
            <person name="Kohler A."/>
            <person name="Kuo A."/>
            <person name="Nagy L.G."/>
            <person name="Floudas D."/>
            <person name="Copeland A."/>
            <person name="Barry K.W."/>
            <person name="Cichocki N."/>
            <person name="Veneault-Fourrey C."/>
            <person name="LaButti K."/>
            <person name="Lindquist E.A."/>
            <person name="Lipzen A."/>
            <person name="Lundell T."/>
            <person name="Morin E."/>
            <person name="Murat C."/>
            <person name="Riley R."/>
            <person name="Ohm R."/>
            <person name="Sun H."/>
            <person name="Tunlid A."/>
            <person name="Henrissat B."/>
            <person name="Grigoriev I.V."/>
            <person name="Hibbett D.S."/>
            <person name="Martin F."/>
        </authorList>
    </citation>
    <scope>NUCLEOTIDE SEQUENCE [LARGE SCALE GENOMIC DNA]</scope>
    <source>
        <strain evidence="3">Marx 270</strain>
    </source>
</reference>
<gene>
    <name evidence="2" type="ORF">M404DRAFT_1000338</name>
</gene>
<organism evidence="2 3">
    <name type="scientific">Pisolithus tinctorius Marx 270</name>
    <dbReference type="NCBI Taxonomy" id="870435"/>
    <lineage>
        <taxon>Eukaryota</taxon>
        <taxon>Fungi</taxon>
        <taxon>Dikarya</taxon>
        <taxon>Basidiomycota</taxon>
        <taxon>Agaricomycotina</taxon>
        <taxon>Agaricomycetes</taxon>
        <taxon>Agaricomycetidae</taxon>
        <taxon>Boletales</taxon>
        <taxon>Sclerodermatineae</taxon>
        <taxon>Pisolithaceae</taxon>
        <taxon>Pisolithus</taxon>
    </lineage>
</organism>
<proteinExistence type="predicted"/>
<dbReference type="InParanoid" id="A0A0C3NVA2"/>
<sequence>MDPCGTELVPPITATQRAASSATLNQSELRGYHDSMDGMFAGDDIAVVLHLISPISLEWCTR</sequence>
<evidence type="ECO:0000256" key="1">
    <source>
        <dbReference type="SAM" id="MobiDB-lite"/>
    </source>
</evidence>
<evidence type="ECO:0000313" key="3">
    <source>
        <dbReference type="Proteomes" id="UP000054217"/>
    </source>
</evidence>
<accession>A0A0C3NVA2</accession>
<evidence type="ECO:0000313" key="2">
    <source>
        <dbReference type="EMBL" id="KIO04800.1"/>
    </source>
</evidence>
<name>A0A0C3NVA2_PISTI</name>
<feature type="region of interest" description="Disordered" evidence="1">
    <location>
        <begin position="1"/>
        <end position="20"/>
    </location>
</feature>
<keyword evidence="3" id="KW-1185">Reference proteome</keyword>
<reference evidence="2 3" key="1">
    <citation type="submission" date="2014-04" db="EMBL/GenBank/DDBJ databases">
        <authorList>
            <consortium name="DOE Joint Genome Institute"/>
            <person name="Kuo A."/>
            <person name="Kohler A."/>
            <person name="Costa M.D."/>
            <person name="Nagy L.G."/>
            <person name="Floudas D."/>
            <person name="Copeland A."/>
            <person name="Barry K.W."/>
            <person name="Cichocki N."/>
            <person name="Veneault-Fourrey C."/>
            <person name="LaButti K."/>
            <person name="Lindquist E.A."/>
            <person name="Lipzen A."/>
            <person name="Lundell T."/>
            <person name="Morin E."/>
            <person name="Murat C."/>
            <person name="Sun H."/>
            <person name="Tunlid A."/>
            <person name="Henrissat B."/>
            <person name="Grigoriev I.V."/>
            <person name="Hibbett D.S."/>
            <person name="Martin F."/>
            <person name="Nordberg H.P."/>
            <person name="Cantor M.N."/>
            <person name="Hua S.X."/>
        </authorList>
    </citation>
    <scope>NUCLEOTIDE SEQUENCE [LARGE SCALE GENOMIC DNA]</scope>
    <source>
        <strain evidence="2 3">Marx 270</strain>
    </source>
</reference>